<gene>
    <name evidence="1" type="ORF">K466DRAFT_606397</name>
</gene>
<accession>A0A5C3NRV2</accession>
<protein>
    <submittedName>
        <fullName evidence="1">Uncharacterized protein</fullName>
    </submittedName>
</protein>
<proteinExistence type="predicted"/>
<evidence type="ECO:0000313" key="2">
    <source>
        <dbReference type="Proteomes" id="UP000308197"/>
    </source>
</evidence>
<dbReference type="InParanoid" id="A0A5C3NRV2"/>
<name>A0A5C3NRV2_9APHY</name>
<keyword evidence="2" id="KW-1185">Reference proteome</keyword>
<dbReference type="EMBL" id="ML212165">
    <property type="protein sequence ID" value="TFK79108.1"/>
    <property type="molecule type" value="Genomic_DNA"/>
</dbReference>
<organism evidence="1 2">
    <name type="scientific">Polyporus arcularius HHB13444</name>
    <dbReference type="NCBI Taxonomy" id="1314778"/>
    <lineage>
        <taxon>Eukaryota</taxon>
        <taxon>Fungi</taxon>
        <taxon>Dikarya</taxon>
        <taxon>Basidiomycota</taxon>
        <taxon>Agaricomycotina</taxon>
        <taxon>Agaricomycetes</taxon>
        <taxon>Polyporales</taxon>
        <taxon>Polyporaceae</taxon>
        <taxon>Polyporus</taxon>
    </lineage>
</organism>
<evidence type="ECO:0000313" key="1">
    <source>
        <dbReference type="EMBL" id="TFK79108.1"/>
    </source>
</evidence>
<dbReference type="AlphaFoldDB" id="A0A5C3NRV2"/>
<dbReference type="Proteomes" id="UP000308197">
    <property type="component" value="Unassembled WGS sequence"/>
</dbReference>
<sequence length="135" mass="14594">MQDLETVFKEERRDCAIESLQGWLEAQSVAAAVLCFAICAGPVVTRRWEWKGLLGDVVLVFVLLNAQMRVGRRLAPSTRERRDAASAVMAKSCTSRNAYVARELGDVDGRCPGGLTTCPGALDAAFEISGHVKGP</sequence>
<reference evidence="1 2" key="1">
    <citation type="journal article" date="2019" name="Nat. Ecol. Evol.">
        <title>Megaphylogeny resolves global patterns of mushroom evolution.</title>
        <authorList>
            <person name="Varga T."/>
            <person name="Krizsan K."/>
            <person name="Foldi C."/>
            <person name="Dima B."/>
            <person name="Sanchez-Garcia M."/>
            <person name="Sanchez-Ramirez S."/>
            <person name="Szollosi G.J."/>
            <person name="Szarkandi J.G."/>
            <person name="Papp V."/>
            <person name="Albert L."/>
            <person name="Andreopoulos W."/>
            <person name="Angelini C."/>
            <person name="Antonin V."/>
            <person name="Barry K.W."/>
            <person name="Bougher N.L."/>
            <person name="Buchanan P."/>
            <person name="Buyck B."/>
            <person name="Bense V."/>
            <person name="Catcheside P."/>
            <person name="Chovatia M."/>
            <person name="Cooper J."/>
            <person name="Damon W."/>
            <person name="Desjardin D."/>
            <person name="Finy P."/>
            <person name="Geml J."/>
            <person name="Haridas S."/>
            <person name="Hughes K."/>
            <person name="Justo A."/>
            <person name="Karasinski D."/>
            <person name="Kautmanova I."/>
            <person name="Kiss B."/>
            <person name="Kocsube S."/>
            <person name="Kotiranta H."/>
            <person name="LaButti K.M."/>
            <person name="Lechner B.E."/>
            <person name="Liimatainen K."/>
            <person name="Lipzen A."/>
            <person name="Lukacs Z."/>
            <person name="Mihaltcheva S."/>
            <person name="Morgado L.N."/>
            <person name="Niskanen T."/>
            <person name="Noordeloos M.E."/>
            <person name="Ohm R.A."/>
            <person name="Ortiz-Santana B."/>
            <person name="Ovrebo C."/>
            <person name="Racz N."/>
            <person name="Riley R."/>
            <person name="Savchenko A."/>
            <person name="Shiryaev A."/>
            <person name="Soop K."/>
            <person name="Spirin V."/>
            <person name="Szebenyi C."/>
            <person name="Tomsovsky M."/>
            <person name="Tulloss R.E."/>
            <person name="Uehling J."/>
            <person name="Grigoriev I.V."/>
            <person name="Vagvolgyi C."/>
            <person name="Papp T."/>
            <person name="Martin F.M."/>
            <person name="Miettinen O."/>
            <person name="Hibbett D.S."/>
            <person name="Nagy L.G."/>
        </authorList>
    </citation>
    <scope>NUCLEOTIDE SEQUENCE [LARGE SCALE GENOMIC DNA]</scope>
    <source>
        <strain evidence="1 2">HHB13444</strain>
    </source>
</reference>